<dbReference type="PANTHER" id="PTHR43091">
    <property type="entry name" value="3-OXOACYL-[ACYL-CARRIER-PROTEIN] SYNTHASE"/>
    <property type="match status" value="1"/>
</dbReference>
<keyword evidence="7 9" id="KW-0511">Multifunctional enzyme</keyword>
<evidence type="ECO:0000259" key="11">
    <source>
        <dbReference type="Pfam" id="PF08545"/>
    </source>
</evidence>
<dbReference type="Pfam" id="PF08541">
    <property type="entry name" value="ACP_syn_III_C"/>
    <property type="match status" value="1"/>
</dbReference>
<evidence type="ECO:0000256" key="3">
    <source>
        <dbReference type="ARBA" id="ARBA00022679"/>
    </source>
</evidence>
<dbReference type="EMBL" id="JAGMVS010000037">
    <property type="protein sequence ID" value="MCM2436498.1"/>
    <property type="molecule type" value="Genomic_DNA"/>
</dbReference>
<keyword evidence="5 9" id="KW-0443">Lipid metabolism</keyword>
<evidence type="ECO:0000256" key="5">
    <source>
        <dbReference type="ARBA" id="ARBA00023098"/>
    </source>
</evidence>
<dbReference type="CDD" id="cd00830">
    <property type="entry name" value="KAS_III"/>
    <property type="match status" value="1"/>
</dbReference>
<comment type="pathway">
    <text evidence="9">Lipid metabolism; fatty acid biosynthesis.</text>
</comment>
<evidence type="ECO:0000256" key="6">
    <source>
        <dbReference type="ARBA" id="ARBA00023160"/>
    </source>
</evidence>
<dbReference type="SUPFAM" id="SSF53901">
    <property type="entry name" value="Thiolase-like"/>
    <property type="match status" value="1"/>
</dbReference>
<dbReference type="EC" id="2.3.1.180" evidence="9"/>
<evidence type="ECO:0000313" key="13">
    <source>
        <dbReference type="Proteomes" id="UP001057481"/>
    </source>
</evidence>
<keyword evidence="3 9" id="KW-0808">Transferase</keyword>
<keyword evidence="4 9" id="KW-0276">Fatty acid metabolism</keyword>
<comment type="catalytic activity">
    <reaction evidence="9">
        <text>malonyl-[ACP] + acetyl-CoA + H(+) = 3-oxobutanoyl-[ACP] + CO2 + CoA</text>
        <dbReference type="Rhea" id="RHEA:12080"/>
        <dbReference type="Rhea" id="RHEA-COMP:9623"/>
        <dbReference type="Rhea" id="RHEA-COMP:9625"/>
        <dbReference type="ChEBI" id="CHEBI:15378"/>
        <dbReference type="ChEBI" id="CHEBI:16526"/>
        <dbReference type="ChEBI" id="CHEBI:57287"/>
        <dbReference type="ChEBI" id="CHEBI:57288"/>
        <dbReference type="ChEBI" id="CHEBI:78449"/>
        <dbReference type="ChEBI" id="CHEBI:78450"/>
        <dbReference type="EC" id="2.3.1.180"/>
    </reaction>
</comment>
<name>A0ABT0VFA2_9LACO</name>
<keyword evidence="6 9" id="KW-0275">Fatty acid biosynthesis</keyword>
<comment type="caution">
    <text evidence="12">The sequence shown here is derived from an EMBL/GenBank/DDBJ whole genome shotgun (WGS) entry which is preliminary data.</text>
</comment>
<dbReference type="NCBIfam" id="TIGR00747">
    <property type="entry name" value="fabH"/>
    <property type="match status" value="1"/>
</dbReference>
<dbReference type="Gene3D" id="3.40.47.10">
    <property type="match status" value="1"/>
</dbReference>
<dbReference type="InterPro" id="IPR004655">
    <property type="entry name" value="FabH"/>
</dbReference>
<feature type="region of interest" description="ACP-binding" evidence="9">
    <location>
        <begin position="252"/>
        <end position="256"/>
    </location>
</feature>
<evidence type="ECO:0000256" key="7">
    <source>
        <dbReference type="ARBA" id="ARBA00023268"/>
    </source>
</evidence>
<dbReference type="InterPro" id="IPR013751">
    <property type="entry name" value="ACP_syn_III_N"/>
</dbReference>
<comment type="function">
    <text evidence="9">Catalyzes the condensation reaction of fatty acid synthesis by the addition to an acyl acceptor of two carbons from malonyl-ACP. Catalyzes the first condensation reaction which initiates fatty acid synthesis and may therefore play a role in governing the total rate of fatty acid production. Possesses both acetoacetyl-ACP synthase and acetyl transacylase activities. Its substrate specificity determines the biosynthesis of branched-chain and/or straight-chain of fatty acids.</text>
</comment>
<dbReference type="NCBIfam" id="NF006829">
    <property type="entry name" value="PRK09352.1"/>
    <property type="match status" value="1"/>
</dbReference>
<evidence type="ECO:0000313" key="12">
    <source>
        <dbReference type="EMBL" id="MCM2436498.1"/>
    </source>
</evidence>
<sequence>MIRMVIKETAHYIPKRVVNNDDLTMYMDTSDEWIKTRTGIENRHIVTSENTSDLAIKVAQTLLIKSNVSAEQISFIIVATMSPDYTTPSVAAQVQGALQASNAFAFDVNAACSGFTYALSIANRMLSKPSQYGIVVGAEVLSKLVDWQDRTTAVLFGDGAGGVLIQGQAEGNQQVLAEDLVTLGEKSNSLKAGYRLNENIFSDKNDTQTGYFEMVGRDIYAFATREVPKSIKRALARANLTVNDIDKFVIHQANGRIIEKLAKELGLAKTLFPTNVAKYGNTSAASIPILLDELVQANEITIGDTIVMVGFGGGLTVGTMIIKY</sequence>
<keyword evidence="8 9" id="KW-0012">Acyltransferase</keyword>
<comment type="domain">
    <text evidence="9">The last Arg residue of the ACP-binding site is essential for the weak association between ACP/AcpP and FabH.</text>
</comment>
<dbReference type="Proteomes" id="UP001057481">
    <property type="component" value="Unassembled WGS sequence"/>
</dbReference>
<keyword evidence="13" id="KW-1185">Reference proteome</keyword>
<feature type="domain" description="Beta-ketoacyl-[acyl-carrier-protein] synthase III N-terminal" evidence="11">
    <location>
        <begin position="106"/>
        <end position="182"/>
    </location>
</feature>
<dbReference type="PANTHER" id="PTHR43091:SF1">
    <property type="entry name" value="BETA-KETOACYL-[ACYL-CARRIER-PROTEIN] SYNTHASE III, CHLOROPLASTIC"/>
    <property type="match status" value="1"/>
</dbReference>
<gene>
    <name evidence="9" type="primary">fabH</name>
    <name evidence="12" type="ORF">KAK10_00925</name>
</gene>
<feature type="domain" description="Beta-ketoacyl-[acyl-carrier-protein] synthase III C-terminal" evidence="10">
    <location>
        <begin position="235"/>
        <end position="324"/>
    </location>
</feature>
<reference evidence="12" key="1">
    <citation type="submission" date="2021-04" db="EMBL/GenBank/DDBJ databases">
        <title>Taxonomic assessment of Weissella genus.</title>
        <authorList>
            <person name="Fanelli F."/>
            <person name="Chieffi D."/>
            <person name="Dell'Aquila A."/>
            <person name="Gyu-Sung C."/>
            <person name="Franz C.M.A.P."/>
            <person name="Fusco V."/>
        </authorList>
    </citation>
    <scope>NUCLEOTIDE SEQUENCE</scope>
    <source>
        <strain evidence="12">LMG 25373</strain>
    </source>
</reference>
<dbReference type="InterPro" id="IPR013747">
    <property type="entry name" value="ACP_syn_III_C"/>
</dbReference>
<keyword evidence="9" id="KW-0963">Cytoplasm</keyword>
<keyword evidence="2 9" id="KW-0444">Lipid biosynthesis</keyword>
<evidence type="ECO:0000259" key="10">
    <source>
        <dbReference type="Pfam" id="PF08541"/>
    </source>
</evidence>
<evidence type="ECO:0000256" key="9">
    <source>
        <dbReference type="HAMAP-Rule" id="MF_01815"/>
    </source>
</evidence>
<evidence type="ECO:0000256" key="8">
    <source>
        <dbReference type="ARBA" id="ARBA00023315"/>
    </source>
</evidence>
<comment type="subunit">
    <text evidence="9">Homodimer.</text>
</comment>
<accession>A0ABT0VFA2</accession>
<dbReference type="RefSeq" id="WP_205142945.1">
    <property type="nucleotide sequence ID" value="NZ_JAFBDN010000002.1"/>
</dbReference>
<evidence type="ECO:0000256" key="2">
    <source>
        <dbReference type="ARBA" id="ARBA00022516"/>
    </source>
</evidence>
<dbReference type="HAMAP" id="MF_01815">
    <property type="entry name" value="FabH"/>
    <property type="match status" value="1"/>
</dbReference>
<feature type="active site" evidence="9">
    <location>
        <position position="112"/>
    </location>
</feature>
<dbReference type="Pfam" id="PF08545">
    <property type="entry name" value="ACP_syn_III"/>
    <property type="match status" value="1"/>
</dbReference>
<comment type="subcellular location">
    <subcellularLocation>
        <location evidence="9">Cytoplasm</location>
    </subcellularLocation>
</comment>
<proteinExistence type="inferred from homology"/>
<organism evidence="12 13">
    <name type="scientific">Periweissella beninensis</name>
    <dbReference type="NCBI Taxonomy" id="504936"/>
    <lineage>
        <taxon>Bacteria</taxon>
        <taxon>Bacillati</taxon>
        <taxon>Bacillota</taxon>
        <taxon>Bacilli</taxon>
        <taxon>Lactobacillales</taxon>
        <taxon>Lactobacillaceae</taxon>
        <taxon>Periweissella</taxon>
    </lineage>
</organism>
<evidence type="ECO:0000256" key="4">
    <source>
        <dbReference type="ARBA" id="ARBA00022832"/>
    </source>
</evidence>
<evidence type="ECO:0000256" key="1">
    <source>
        <dbReference type="ARBA" id="ARBA00008642"/>
    </source>
</evidence>
<feature type="active site" evidence="9">
    <location>
        <position position="251"/>
    </location>
</feature>
<feature type="active site" evidence="9">
    <location>
        <position position="281"/>
    </location>
</feature>
<protein>
    <recommendedName>
        <fullName evidence="9">Beta-ketoacyl-[acyl-carrier-protein] synthase III</fullName>
        <shortName evidence="9">Beta-ketoacyl-ACP synthase III</shortName>
        <shortName evidence="9">KAS III</shortName>
        <ecNumber evidence="9">2.3.1.180</ecNumber>
    </recommendedName>
    <alternativeName>
        <fullName evidence="9">3-oxoacyl-[acyl-carrier-protein] synthase 3</fullName>
    </alternativeName>
    <alternativeName>
        <fullName evidence="9">3-oxoacyl-[acyl-carrier-protein] synthase III</fullName>
    </alternativeName>
</protein>
<dbReference type="InterPro" id="IPR016039">
    <property type="entry name" value="Thiolase-like"/>
</dbReference>
<comment type="similarity">
    <text evidence="1 9">Belongs to the thiolase-like superfamily. FabH family.</text>
</comment>